<feature type="transmembrane region" description="Helical" evidence="1">
    <location>
        <begin position="15"/>
        <end position="35"/>
    </location>
</feature>
<comment type="caution">
    <text evidence="2">The sequence shown here is derived from an EMBL/GenBank/DDBJ whole genome shotgun (WGS) entry which is preliminary data.</text>
</comment>
<dbReference type="Proteomes" id="UP001194579">
    <property type="component" value="Unassembled WGS sequence"/>
</dbReference>
<protein>
    <submittedName>
        <fullName evidence="2">DUF1240 domain-containing protein</fullName>
    </submittedName>
</protein>
<proteinExistence type="predicted"/>
<keyword evidence="1" id="KW-0472">Membrane</keyword>
<keyword evidence="1" id="KW-0812">Transmembrane</keyword>
<feature type="transmembrane region" description="Helical" evidence="1">
    <location>
        <begin position="47"/>
        <end position="70"/>
    </location>
</feature>
<evidence type="ECO:0000313" key="3">
    <source>
        <dbReference type="Proteomes" id="UP001194579"/>
    </source>
</evidence>
<reference evidence="3" key="1">
    <citation type="submission" date="2023-07" db="EMBL/GenBank/DDBJ databases">
        <title>Identification of Pectobacterium versatile causing blackleg of potato from New York State with a whole genome sequencing approach.</title>
        <authorList>
            <person name="Ma X."/>
            <person name="Swingle B."/>
        </authorList>
    </citation>
    <scope>NUCLEOTIDE SEQUENCE [LARGE SCALE GENOMIC DNA]</scope>
    <source>
        <strain evidence="3">NY1588A</strain>
    </source>
</reference>
<gene>
    <name evidence="2" type="ORF">F6Q06_12435</name>
</gene>
<accession>A0ABS0S0F0</accession>
<keyword evidence="1" id="KW-1133">Transmembrane helix</keyword>
<dbReference type="InterPro" id="IPR010665">
    <property type="entry name" value="DUF1240"/>
</dbReference>
<evidence type="ECO:0000256" key="1">
    <source>
        <dbReference type="SAM" id="Phobius"/>
    </source>
</evidence>
<organism evidence="2 3">
    <name type="scientific">Pectobacterium parmentieri</name>
    <dbReference type="NCBI Taxonomy" id="1905730"/>
    <lineage>
        <taxon>Bacteria</taxon>
        <taxon>Pseudomonadati</taxon>
        <taxon>Pseudomonadota</taxon>
        <taxon>Gammaproteobacteria</taxon>
        <taxon>Enterobacterales</taxon>
        <taxon>Pectobacteriaceae</taxon>
        <taxon>Pectobacterium</taxon>
    </lineage>
</organism>
<feature type="transmembrane region" description="Helical" evidence="1">
    <location>
        <begin position="90"/>
        <end position="109"/>
    </location>
</feature>
<keyword evidence="3" id="KW-1185">Reference proteome</keyword>
<sequence length="141" mass="15840">MPGGDTAVVKVNRPLIGAFSVFLLCLSIWGTWFSLSEYLSFIKLSDIVVFSWRVGLAIFAVPLSFYFSYVCFCSAIKNEHVKINNKLGEWLVKFLIFGAVVSLFSSSYISYSLSNQGYKTCPKISGMDPNKYVKEITLCKE</sequence>
<dbReference type="Pfam" id="PF06836">
    <property type="entry name" value="DUF1240"/>
    <property type="match status" value="1"/>
</dbReference>
<evidence type="ECO:0000313" key="2">
    <source>
        <dbReference type="EMBL" id="MBI0555291.1"/>
    </source>
</evidence>
<dbReference type="EMBL" id="WABS01000022">
    <property type="protein sequence ID" value="MBI0555291.1"/>
    <property type="molecule type" value="Genomic_DNA"/>
</dbReference>
<name>A0ABS0S0F0_PECPM</name>